<dbReference type="InterPro" id="IPR002888">
    <property type="entry name" value="2Fe-2S-bd"/>
</dbReference>
<dbReference type="RefSeq" id="WP_224039373.1">
    <property type="nucleotide sequence ID" value="NZ_CAJZAH010000001.1"/>
</dbReference>
<dbReference type="Gene3D" id="1.10.150.120">
    <property type="entry name" value="[2Fe-2S]-binding domain"/>
    <property type="match status" value="1"/>
</dbReference>
<keyword evidence="1" id="KW-0001">2Fe-2S</keyword>
<evidence type="ECO:0000259" key="6">
    <source>
        <dbReference type="PROSITE" id="PS51085"/>
    </source>
</evidence>
<dbReference type="InterPro" id="IPR036884">
    <property type="entry name" value="2Fe-2S-bd_dom_sf"/>
</dbReference>
<sequence>MTVPDSTTDAALAPIPPTFTLAMRLNGAPVQVGCRPDTRLLTLLREHWKLAGAKPGCEIGRCGACMVWLNDAPANACLLMAYQLQGQSVRTIESVGADPASLPVREALARCGGVQCGYCTAGMVMTMTYLHQLDPKPGVQQAEALLCGNLCRCTGYGGIRRAVQHLFAPAQRENPAQPAAESTAATRAALPPACDYG</sequence>
<keyword evidence="8" id="KW-1185">Reference proteome</keyword>
<dbReference type="InterPro" id="IPR036010">
    <property type="entry name" value="2Fe-2S_ferredoxin-like_sf"/>
</dbReference>
<evidence type="ECO:0000313" key="8">
    <source>
        <dbReference type="Proteomes" id="UP000721236"/>
    </source>
</evidence>
<dbReference type="InterPro" id="IPR001041">
    <property type="entry name" value="2Fe-2S_ferredoxin-type"/>
</dbReference>
<evidence type="ECO:0000256" key="3">
    <source>
        <dbReference type="ARBA" id="ARBA00023002"/>
    </source>
</evidence>
<evidence type="ECO:0000256" key="5">
    <source>
        <dbReference type="ARBA" id="ARBA00023014"/>
    </source>
</evidence>
<dbReference type="Pfam" id="PF00111">
    <property type="entry name" value="Fer2"/>
    <property type="match status" value="1"/>
</dbReference>
<dbReference type="PROSITE" id="PS00197">
    <property type="entry name" value="2FE2S_FER_1"/>
    <property type="match status" value="1"/>
</dbReference>
<proteinExistence type="predicted"/>
<dbReference type="SUPFAM" id="SSF54292">
    <property type="entry name" value="2Fe-2S ferredoxin-like"/>
    <property type="match status" value="1"/>
</dbReference>
<accession>A0ABM8WHD6</accession>
<evidence type="ECO:0000313" key="7">
    <source>
        <dbReference type="EMBL" id="CAG9166658.1"/>
    </source>
</evidence>
<keyword evidence="3" id="KW-0560">Oxidoreductase</keyword>
<dbReference type="InterPro" id="IPR006058">
    <property type="entry name" value="2Fe2S_fd_BS"/>
</dbReference>
<dbReference type="Pfam" id="PF01799">
    <property type="entry name" value="Fer2_2"/>
    <property type="match status" value="1"/>
</dbReference>
<evidence type="ECO:0000256" key="1">
    <source>
        <dbReference type="ARBA" id="ARBA00022714"/>
    </source>
</evidence>
<dbReference type="SUPFAM" id="SSF47741">
    <property type="entry name" value="CO dehydrogenase ISP C-domain like"/>
    <property type="match status" value="1"/>
</dbReference>
<dbReference type="Gene3D" id="3.10.20.30">
    <property type="match status" value="1"/>
</dbReference>
<dbReference type="InterPro" id="IPR012675">
    <property type="entry name" value="Beta-grasp_dom_sf"/>
</dbReference>
<dbReference type="EMBL" id="CAJZAH010000001">
    <property type="protein sequence ID" value="CAG9166658.1"/>
    <property type="molecule type" value="Genomic_DNA"/>
</dbReference>
<organism evidence="7 8">
    <name type="scientific">Cupriavidus respiraculi</name>
    <dbReference type="NCBI Taxonomy" id="195930"/>
    <lineage>
        <taxon>Bacteria</taxon>
        <taxon>Pseudomonadati</taxon>
        <taxon>Pseudomonadota</taxon>
        <taxon>Betaproteobacteria</taxon>
        <taxon>Burkholderiales</taxon>
        <taxon>Burkholderiaceae</taxon>
        <taxon>Cupriavidus</taxon>
    </lineage>
</organism>
<protein>
    <recommendedName>
        <fullName evidence="6">2Fe-2S ferredoxin-type domain-containing protein</fullName>
    </recommendedName>
</protein>
<dbReference type="PROSITE" id="PS51085">
    <property type="entry name" value="2FE2S_FER_2"/>
    <property type="match status" value="1"/>
</dbReference>
<evidence type="ECO:0000256" key="2">
    <source>
        <dbReference type="ARBA" id="ARBA00022723"/>
    </source>
</evidence>
<dbReference type="InterPro" id="IPR051452">
    <property type="entry name" value="Diverse_Oxidoreductases"/>
</dbReference>
<keyword evidence="2" id="KW-0479">Metal-binding</keyword>
<feature type="domain" description="2Fe-2S ferredoxin-type" evidence="6">
    <location>
        <begin position="19"/>
        <end position="95"/>
    </location>
</feature>
<name>A0ABM8WHD6_9BURK</name>
<dbReference type="PANTHER" id="PTHR44379">
    <property type="entry name" value="OXIDOREDUCTASE WITH IRON-SULFUR SUBUNIT"/>
    <property type="match status" value="1"/>
</dbReference>
<evidence type="ECO:0000256" key="4">
    <source>
        <dbReference type="ARBA" id="ARBA00023004"/>
    </source>
</evidence>
<keyword evidence="5" id="KW-0411">Iron-sulfur</keyword>
<comment type="caution">
    <text evidence="7">The sequence shown here is derived from an EMBL/GenBank/DDBJ whole genome shotgun (WGS) entry which is preliminary data.</text>
</comment>
<reference evidence="7 8" key="1">
    <citation type="submission" date="2021-08" db="EMBL/GenBank/DDBJ databases">
        <authorList>
            <person name="Peeters C."/>
        </authorList>
    </citation>
    <scope>NUCLEOTIDE SEQUENCE [LARGE SCALE GENOMIC DNA]</scope>
    <source>
        <strain evidence="7 8">LMG 21510</strain>
    </source>
</reference>
<gene>
    <name evidence="7" type="ORF">LMG21510_00480</name>
</gene>
<keyword evidence="4" id="KW-0408">Iron</keyword>
<dbReference type="Proteomes" id="UP000721236">
    <property type="component" value="Unassembled WGS sequence"/>
</dbReference>
<dbReference type="PANTHER" id="PTHR44379:SF7">
    <property type="entry name" value="XANTHINE DEHYDROGENASE SUBUNIT E-RELATED"/>
    <property type="match status" value="1"/>
</dbReference>